<dbReference type="Proteomes" id="UP001556367">
    <property type="component" value="Unassembled WGS sequence"/>
</dbReference>
<protein>
    <submittedName>
        <fullName evidence="1">Uncharacterized protein</fullName>
    </submittedName>
</protein>
<gene>
    <name evidence="1" type="ORF">HGRIS_013151</name>
</gene>
<keyword evidence="2" id="KW-1185">Reference proteome</keyword>
<sequence>MLSKHQPSNVHPSHPYFHQPPCLLSSGLPCYFPGGFYAPAPSSPTYFNSAVSTQSLPRSSPTTLVSNLFHLPATLNASYPTHLCLFVYLWIAFRSSSDARLRVACLDTMFILLGTRPHAASGGVVLSSDTTFRDSSP</sequence>
<proteinExistence type="predicted"/>
<name>A0ABR3IUQ6_9AGAR</name>
<evidence type="ECO:0000313" key="1">
    <source>
        <dbReference type="EMBL" id="KAL0947007.1"/>
    </source>
</evidence>
<reference evidence="2" key="1">
    <citation type="submission" date="2024-06" db="EMBL/GenBank/DDBJ databases">
        <title>Multi-omics analyses provide insights into the biosynthesis of the anticancer antibiotic pleurotin in Hohenbuehelia grisea.</title>
        <authorList>
            <person name="Weaver J.A."/>
            <person name="Alberti F."/>
        </authorList>
    </citation>
    <scope>NUCLEOTIDE SEQUENCE [LARGE SCALE GENOMIC DNA]</scope>
    <source>
        <strain evidence="2">T-177</strain>
    </source>
</reference>
<organism evidence="1 2">
    <name type="scientific">Hohenbuehelia grisea</name>
    <dbReference type="NCBI Taxonomy" id="104357"/>
    <lineage>
        <taxon>Eukaryota</taxon>
        <taxon>Fungi</taxon>
        <taxon>Dikarya</taxon>
        <taxon>Basidiomycota</taxon>
        <taxon>Agaricomycotina</taxon>
        <taxon>Agaricomycetes</taxon>
        <taxon>Agaricomycetidae</taxon>
        <taxon>Agaricales</taxon>
        <taxon>Pleurotineae</taxon>
        <taxon>Pleurotaceae</taxon>
        <taxon>Hohenbuehelia</taxon>
    </lineage>
</organism>
<comment type="caution">
    <text evidence="1">The sequence shown here is derived from an EMBL/GenBank/DDBJ whole genome shotgun (WGS) entry which is preliminary data.</text>
</comment>
<accession>A0ABR3IUQ6</accession>
<dbReference type="EMBL" id="JASNQZ010000015">
    <property type="protein sequence ID" value="KAL0947007.1"/>
    <property type="molecule type" value="Genomic_DNA"/>
</dbReference>
<evidence type="ECO:0000313" key="2">
    <source>
        <dbReference type="Proteomes" id="UP001556367"/>
    </source>
</evidence>